<reference evidence="2 3" key="2">
    <citation type="submission" date="2013-04" db="EMBL/GenBank/DDBJ databases">
        <title>The Genome Sequence of Bilophila wadsworthia 3_1_6.</title>
        <authorList>
            <consortium name="The Broad Institute Genomics Platform"/>
            <person name="Earl A."/>
            <person name="Ward D."/>
            <person name="Feldgarden M."/>
            <person name="Gevers D."/>
            <person name="Sibley C."/>
            <person name="Strauss J."/>
            <person name="Allen-Vercoe E."/>
            <person name="Walker B."/>
            <person name="Young S."/>
            <person name="Zeng Q."/>
            <person name="Gargeya S."/>
            <person name="Fitzgerald M."/>
            <person name="Haas B."/>
            <person name="Abouelleil A."/>
            <person name="Allen A.W."/>
            <person name="Alvarado L."/>
            <person name="Arachchi H.M."/>
            <person name="Berlin A.M."/>
            <person name="Chapman S.B."/>
            <person name="Gainer-Dewar J."/>
            <person name="Goldberg J."/>
            <person name="Griggs A."/>
            <person name="Gujja S."/>
            <person name="Hansen M."/>
            <person name="Howarth C."/>
            <person name="Imamovic A."/>
            <person name="Ireland A."/>
            <person name="Larimer J."/>
            <person name="McCowan C."/>
            <person name="Murphy C."/>
            <person name="Pearson M."/>
            <person name="Poon T.W."/>
            <person name="Priest M."/>
            <person name="Roberts A."/>
            <person name="Saif S."/>
            <person name="Shea T."/>
            <person name="Sisk P."/>
            <person name="Sykes S."/>
            <person name="Wortman J."/>
            <person name="Nusbaum C."/>
            <person name="Birren B."/>
        </authorList>
    </citation>
    <scope>NUCLEOTIDE SEQUENCE [LARGE SCALE GENOMIC DNA]</scope>
    <source>
        <strain evidence="2 3">3_1_6</strain>
    </source>
</reference>
<comment type="caution">
    <text evidence="2">The sequence shown here is derived from an EMBL/GenBank/DDBJ whole genome shotgun (WGS) entry which is preliminary data.</text>
</comment>
<keyword evidence="3" id="KW-1185">Reference proteome</keyword>
<evidence type="ECO:0000313" key="3">
    <source>
        <dbReference type="Proteomes" id="UP000006034"/>
    </source>
</evidence>
<evidence type="ECO:0000313" key="2">
    <source>
        <dbReference type="EMBL" id="EPC05942.1"/>
    </source>
</evidence>
<dbReference type="EMBL" id="ADCP02000001">
    <property type="protein sequence ID" value="EPC05942.1"/>
    <property type="molecule type" value="Genomic_DNA"/>
</dbReference>
<feature type="compositionally biased region" description="Pro residues" evidence="1">
    <location>
        <begin position="14"/>
        <end position="29"/>
    </location>
</feature>
<organism evidence="2 3">
    <name type="scientific">Bilophila wadsworthia (strain 3_1_6)</name>
    <dbReference type="NCBI Taxonomy" id="563192"/>
    <lineage>
        <taxon>Bacteria</taxon>
        <taxon>Pseudomonadati</taxon>
        <taxon>Thermodesulfobacteriota</taxon>
        <taxon>Desulfovibrionia</taxon>
        <taxon>Desulfovibrionales</taxon>
        <taxon>Desulfovibrionaceae</taxon>
        <taxon>Bilophila</taxon>
    </lineage>
</organism>
<accession>S2LBS1</accession>
<protein>
    <submittedName>
        <fullName evidence="2">Uncharacterized protein</fullName>
    </submittedName>
</protein>
<sequence length="40" mass="4187">MVLRGRGAFLKKGPSPPKLPERLAPPAPKAFPCGLQTDSG</sequence>
<reference evidence="2 3" key="1">
    <citation type="submission" date="2010-10" db="EMBL/GenBank/DDBJ databases">
        <authorList>
            <consortium name="The Broad Institute Genome Sequencing Platform"/>
            <person name="Ward D."/>
            <person name="Earl A."/>
            <person name="Feldgarden M."/>
            <person name="Young S.K."/>
            <person name="Gargeya S."/>
            <person name="Zeng Q."/>
            <person name="Alvarado L."/>
            <person name="Berlin A."/>
            <person name="Bochicchio J."/>
            <person name="Chapman S.B."/>
            <person name="Chen Z."/>
            <person name="Freedman E."/>
            <person name="Gellesch M."/>
            <person name="Goldberg J."/>
            <person name="Griggs A."/>
            <person name="Gujja S."/>
            <person name="Heilman E."/>
            <person name="Heiman D."/>
            <person name="Howarth C."/>
            <person name="Mehta T."/>
            <person name="Neiman D."/>
            <person name="Pearson M."/>
            <person name="Roberts A."/>
            <person name="Saif S."/>
            <person name="Shea T."/>
            <person name="Shenoy N."/>
            <person name="Sisk P."/>
            <person name="Stolte C."/>
            <person name="Sykes S."/>
            <person name="White J."/>
            <person name="Yandava C."/>
            <person name="Allen-Vercoe E."/>
            <person name="Sibley C."/>
            <person name="Ambrose C.E."/>
            <person name="Strauss J."/>
            <person name="Daigneault M."/>
            <person name="Haas B."/>
            <person name="Nusbaum C."/>
            <person name="Birren B."/>
        </authorList>
    </citation>
    <scope>NUCLEOTIDE SEQUENCE [LARGE SCALE GENOMIC DNA]</scope>
    <source>
        <strain evidence="2 3">3_1_6</strain>
    </source>
</reference>
<evidence type="ECO:0000256" key="1">
    <source>
        <dbReference type="SAM" id="MobiDB-lite"/>
    </source>
</evidence>
<name>S2LBS1_BILW3</name>
<proteinExistence type="predicted"/>
<feature type="region of interest" description="Disordered" evidence="1">
    <location>
        <begin position="1"/>
        <end position="40"/>
    </location>
</feature>
<dbReference type="Proteomes" id="UP000006034">
    <property type="component" value="Unassembled WGS sequence"/>
</dbReference>
<gene>
    <name evidence="2" type="ORF">HMPREF0179_05224</name>
</gene>
<dbReference type="STRING" id="563192.HMPREF0179_05224"/>
<dbReference type="AlphaFoldDB" id="S2LBS1"/>
<dbReference type="HOGENOM" id="CLU_3285683_0_0_7"/>